<dbReference type="PATRIC" id="fig|1766.6.peg.5435"/>
<evidence type="ECO:0000313" key="8">
    <source>
        <dbReference type="EMBL" id="ALI29255.1"/>
    </source>
</evidence>
<comment type="catalytic activity">
    <reaction evidence="1">
        <text>5-hydroxy-2-oxo-4-ureido-2,5-dihydro-1H-imidazole-5-carboxylate + H(+) = (S)-allantoin + CO2</text>
        <dbReference type="Rhea" id="RHEA:26301"/>
        <dbReference type="ChEBI" id="CHEBI:15378"/>
        <dbReference type="ChEBI" id="CHEBI:15678"/>
        <dbReference type="ChEBI" id="CHEBI:16526"/>
        <dbReference type="ChEBI" id="CHEBI:58639"/>
        <dbReference type="EC" id="4.1.1.97"/>
    </reaction>
</comment>
<dbReference type="Proteomes" id="UP000057134">
    <property type="component" value="Chromosome"/>
</dbReference>
<proteinExistence type="predicted"/>
<evidence type="ECO:0000256" key="5">
    <source>
        <dbReference type="ARBA" id="ARBA00022793"/>
    </source>
</evidence>
<feature type="domain" description="Oxo-4-hydroxy-4-carboxy-5-ureidoimidazoline decarboxylase" evidence="7">
    <location>
        <begin position="17"/>
        <end position="175"/>
    </location>
</feature>
<dbReference type="GO" id="GO:0006144">
    <property type="term" value="P:purine nucleobase metabolic process"/>
    <property type="evidence" value="ECO:0007669"/>
    <property type="project" value="UniProtKB-KW"/>
</dbReference>
<dbReference type="Gene3D" id="1.10.3330.10">
    <property type="entry name" value="Oxo-4-hydroxy-4-carboxy-5-ureidoimidazoline decarboxylase"/>
    <property type="match status" value="1"/>
</dbReference>
<protein>
    <recommendedName>
        <fullName evidence="3">2-oxo-4-hydroxy-4-carboxy-5-ureidoimidazoline decarboxylase</fullName>
        <ecNumber evidence="3">4.1.1.97</ecNumber>
    </recommendedName>
</protein>
<reference evidence="8 9" key="1">
    <citation type="journal article" date="2015" name="MBio">
        <title>Enzymatic Degradation of Phenazines Can Generate Energy and Protect Sensitive Organisms from Toxicity.</title>
        <authorList>
            <person name="Costa K.C."/>
            <person name="Bergkessel M."/>
            <person name="Saunders S."/>
            <person name="Korlach J."/>
            <person name="Newman D.K."/>
        </authorList>
    </citation>
    <scope>NUCLEOTIDE SEQUENCE [LARGE SCALE GENOMIC DNA]</scope>
    <source>
        <strain evidence="8 9">CT6</strain>
    </source>
</reference>
<dbReference type="AlphaFoldDB" id="A0A0N7H9K2"/>
<dbReference type="Pfam" id="PF09349">
    <property type="entry name" value="OHCU_decarbox"/>
    <property type="match status" value="1"/>
</dbReference>
<dbReference type="NCBIfam" id="NF010372">
    <property type="entry name" value="PRK13798.1"/>
    <property type="match status" value="1"/>
</dbReference>
<dbReference type="EC" id="4.1.1.97" evidence="3"/>
<keyword evidence="6" id="KW-0456">Lyase</keyword>
<name>A0A0N7H9K2_MYCFO</name>
<dbReference type="GO" id="GO:0019628">
    <property type="term" value="P:urate catabolic process"/>
    <property type="evidence" value="ECO:0007669"/>
    <property type="project" value="TreeGrafter"/>
</dbReference>
<organism evidence="8 9">
    <name type="scientific">Mycolicibacterium fortuitum</name>
    <name type="common">Mycobacterium fortuitum</name>
    <dbReference type="NCBI Taxonomy" id="1766"/>
    <lineage>
        <taxon>Bacteria</taxon>
        <taxon>Bacillati</taxon>
        <taxon>Actinomycetota</taxon>
        <taxon>Actinomycetes</taxon>
        <taxon>Mycobacteriales</taxon>
        <taxon>Mycobacteriaceae</taxon>
        <taxon>Mycolicibacterium</taxon>
    </lineage>
</organism>
<evidence type="ECO:0000256" key="3">
    <source>
        <dbReference type="ARBA" id="ARBA00012257"/>
    </source>
</evidence>
<evidence type="ECO:0000259" key="7">
    <source>
        <dbReference type="Pfam" id="PF09349"/>
    </source>
</evidence>
<evidence type="ECO:0000256" key="1">
    <source>
        <dbReference type="ARBA" id="ARBA00001163"/>
    </source>
</evidence>
<dbReference type="PANTHER" id="PTHR43466:SF1">
    <property type="entry name" value="2-OXO-4-HYDROXY-4-CARBOXY-5-UREIDOIMIDAZOLINE DECARBOXYLASE-RELATED"/>
    <property type="match status" value="1"/>
</dbReference>
<dbReference type="InterPro" id="IPR018020">
    <property type="entry name" value="OHCU_decarboxylase"/>
</dbReference>
<dbReference type="SUPFAM" id="SSF158694">
    <property type="entry name" value="UraD-Like"/>
    <property type="match status" value="1"/>
</dbReference>
<gene>
    <name evidence="8" type="ORF">XA26_54630</name>
</gene>
<sequence length="187" mass="20888">MIDQVLMHQGMGLEAYNALPTRRAVHAVYECCYSVVLATDLAGGRPYADHAALFRQADALLFSLGEDSIDRVLQAYPHIGRRPRSQKSICEQCSVWDDDPAVMAQLNSQVRHYAERFGFGFVMFVEDGAAAAATSGAGCAHRVMAGIVDRLHNDRETERKVVRNELARINRARLERMLGPEGGYYNW</sequence>
<evidence type="ECO:0000256" key="4">
    <source>
        <dbReference type="ARBA" id="ARBA00022631"/>
    </source>
</evidence>
<keyword evidence="9" id="KW-1185">Reference proteome</keyword>
<dbReference type="InterPro" id="IPR036778">
    <property type="entry name" value="OHCU_decarboxylase_sf"/>
</dbReference>
<evidence type="ECO:0000313" key="9">
    <source>
        <dbReference type="Proteomes" id="UP000057134"/>
    </source>
</evidence>
<keyword evidence="4" id="KW-0659">Purine metabolism</keyword>
<keyword evidence="5" id="KW-0210">Decarboxylase</keyword>
<dbReference type="GO" id="GO:0051997">
    <property type="term" value="F:2-oxo-4-hydroxy-4-carboxy-5-ureidoimidazoline decarboxylase activity"/>
    <property type="evidence" value="ECO:0007669"/>
    <property type="project" value="UniProtKB-EC"/>
</dbReference>
<accession>A0A0N7H9K2</accession>
<evidence type="ECO:0000256" key="6">
    <source>
        <dbReference type="ARBA" id="ARBA00023239"/>
    </source>
</evidence>
<dbReference type="STRING" id="1766.XA26_54630"/>
<dbReference type="KEGG" id="mft:XA26_54630"/>
<evidence type="ECO:0000256" key="2">
    <source>
        <dbReference type="ARBA" id="ARBA00004754"/>
    </source>
</evidence>
<comment type="pathway">
    <text evidence="2">Purine metabolism; urate degradation; (S)-allantoin from urate: step 3/3.</text>
</comment>
<dbReference type="EMBL" id="CP011269">
    <property type="protein sequence ID" value="ALI29255.1"/>
    <property type="molecule type" value="Genomic_DNA"/>
</dbReference>
<dbReference type="PANTHER" id="PTHR43466">
    <property type="entry name" value="2-OXO-4-HYDROXY-4-CARBOXY-5-UREIDOIMIDAZOLINE DECARBOXYLASE-RELATED"/>
    <property type="match status" value="1"/>
</dbReference>